<accession>A0AAD4VF40</accession>
<reference evidence="1 2" key="1">
    <citation type="journal article" date="2022" name="G3 (Bethesda)">
        <title>Whole-genome sequence and methylome profiling of the almond [Prunus dulcis (Mill.) D.A. Webb] cultivar 'Nonpareil'.</title>
        <authorList>
            <person name="D'Amico-Willman K.M."/>
            <person name="Ouma W.Z."/>
            <person name="Meulia T."/>
            <person name="Sideli G.M."/>
            <person name="Gradziel T.M."/>
            <person name="Fresnedo-Ramirez J."/>
        </authorList>
    </citation>
    <scope>NUCLEOTIDE SEQUENCE [LARGE SCALE GENOMIC DNA]</scope>
    <source>
        <strain evidence="1">Clone GOH B32 T37-40</strain>
    </source>
</reference>
<comment type="caution">
    <text evidence="1">The sequence shown here is derived from an EMBL/GenBank/DDBJ whole genome shotgun (WGS) entry which is preliminary data.</text>
</comment>
<keyword evidence="2" id="KW-1185">Reference proteome</keyword>
<gene>
    <name evidence="1" type="ORF">L3X38_032850</name>
</gene>
<name>A0AAD4VF40_PRUDU</name>
<dbReference type="Proteomes" id="UP001054821">
    <property type="component" value="Chromosome 6"/>
</dbReference>
<evidence type="ECO:0000313" key="1">
    <source>
        <dbReference type="EMBL" id="KAI5323778.1"/>
    </source>
</evidence>
<proteinExistence type="predicted"/>
<evidence type="ECO:0000313" key="2">
    <source>
        <dbReference type="Proteomes" id="UP001054821"/>
    </source>
</evidence>
<dbReference type="EMBL" id="JAJFAZ020000006">
    <property type="protein sequence ID" value="KAI5323778.1"/>
    <property type="molecule type" value="Genomic_DNA"/>
</dbReference>
<organism evidence="1 2">
    <name type="scientific">Prunus dulcis</name>
    <name type="common">Almond</name>
    <name type="synonym">Amygdalus dulcis</name>
    <dbReference type="NCBI Taxonomy" id="3755"/>
    <lineage>
        <taxon>Eukaryota</taxon>
        <taxon>Viridiplantae</taxon>
        <taxon>Streptophyta</taxon>
        <taxon>Embryophyta</taxon>
        <taxon>Tracheophyta</taxon>
        <taxon>Spermatophyta</taxon>
        <taxon>Magnoliopsida</taxon>
        <taxon>eudicotyledons</taxon>
        <taxon>Gunneridae</taxon>
        <taxon>Pentapetalae</taxon>
        <taxon>rosids</taxon>
        <taxon>fabids</taxon>
        <taxon>Rosales</taxon>
        <taxon>Rosaceae</taxon>
        <taxon>Amygdaloideae</taxon>
        <taxon>Amygdaleae</taxon>
        <taxon>Prunus</taxon>
    </lineage>
</organism>
<sequence>MGTIKIMWSKENVYSICVGDEAVARRLLDGNLWFIKGTSPWTPKKSVFIGNCKETGCSDWLCFGNRRC</sequence>
<dbReference type="AlphaFoldDB" id="A0AAD4VF40"/>
<protein>
    <submittedName>
        <fullName evidence="1">Uncharacterized protein</fullName>
    </submittedName>
</protein>